<dbReference type="RefSeq" id="WP_386824812.1">
    <property type="nucleotide sequence ID" value="NZ_JBHTIF010000003.1"/>
</dbReference>
<name>A0ABW2YED3_9GAMM</name>
<dbReference type="Proteomes" id="UP001597110">
    <property type="component" value="Unassembled WGS sequence"/>
</dbReference>
<keyword evidence="1" id="KW-0966">Cell projection</keyword>
<dbReference type="EMBL" id="JBHTIF010000003">
    <property type="protein sequence ID" value="MFD0726700.1"/>
    <property type="molecule type" value="Genomic_DNA"/>
</dbReference>
<evidence type="ECO:0000313" key="1">
    <source>
        <dbReference type="EMBL" id="MFD0726700.1"/>
    </source>
</evidence>
<gene>
    <name evidence="1" type="ORF">ACFQ0E_13945</name>
</gene>
<protein>
    <submittedName>
        <fullName evidence="1">Flagellar basal body rod protein FlgB</fullName>
    </submittedName>
</protein>
<keyword evidence="1" id="KW-0282">Flagellum</keyword>
<evidence type="ECO:0000313" key="2">
    <source>
        <dbReference type="Proteomes" id="UP001597110"/>
    </source>
</evidence>
<reference evidence="2" key="1">
    <citation type="journal article" date="2019" name="Int. J. Syst. Evol. Microbiol.">
        <title>The Global Catalogue of Microorganisms (GCM) 10K type strain sequencing project: providing services to taxonomists for standard genome sequencing and annotation.</title>
        <authorList>
            <consortium name="The Broad Institute Genomics Platform"/>
            <consortium name="The Broad Institute Genome Sequencing Center for Infectious Disease"/>
            <person name="Wu L."/>
            <person name="Ma J."/>
        </authorList>
    </citation>
    <scope>NUCLEOTIDE SEQUENCE [LARGE SCALE GENOMIC DNA]</scope>
    <source>
        <strain evidence="2">CCUG 55585</strain>
    </source>
</reference>
<sequence length="123" mass="12984">MNTENTIDAVRLALNMQDIRARVAGMNVANANKPDATALRVDFAKVEAALREVARSGNEVEISHLLTAAGQELAGIEPATEGAAIRLDGEIGDIAAAGVEYQALTEALNRQFGLMRIAIAGRI</sequence>
<accession>A0ABW2YED3</accession>
<organism evidence="1 2">
    <name type="scientific">Lysobacter brunescens</name>
    <dbReference type="NCBI Taxonomy" id="262323"/>
    <lineage>
        <taxon>Bacteria</taxon>
        <taxon>Pseudomonadati</taxon>
        <taxon>Pseudomonadota</taxon>
        <taxon>Gammaproteobacteria</taxon>
        <taxon>Lysobacterales</taxon>
        <taxon>Lysobacteraceae</taxon>
        <taxon>Lysobacter</taxon>
    </lineage>
</organism>
<proteinExistence type="predicted"/>
<keyword evidence="2" id="KW-1185">Reference proteome</keyword>
<comment type="caution">
    <text evidence="1">The sequence shown here is derived from an EMBL/GenBank/DDBJ whole genome shotgun (WGS) entry which is preliminary data.</text>
</comment>
<keyword evidence="1" id="KW-0969">Cilium</keyword>